<organism evidence="4 5">
    <name type="scientific">Actinopolyspora alba</name>
    <dbReference type="NCBI Taxonomy" id="673379"/>
    <lineage>
        <taxon>Bacteria</taxon>
        <taxon>Bacillati</taxon>
        <taxon>Actinomycetota</taxon>
        <taxon>Actinomycetes</taxon>
        <taxon>Actinopolysporales</taxon>
        <taxon>Actinopolysporaceae</taxon>
        <taxon>Actinopolyspora</taxon>
        <taxon>Actinopolyspora alba group</taxon>
    </lineage>
</organism>
<feature type="compositionally biased region" description="Basic and acidic residues" evidence="1">
    <location>
        <begin position="151"/>
        <end position="176"/>
    </location>
</feature>
<dbReference type="InterPro" id="IPR025110">
    <property type="entry name" value="AMP-bd_C"/>
</dbReference>
<feature type="compositionally biased region" description="Polar residues" evidence="1">
    <location>
        <begin position="1"/>
        <end position="11"/>
    </location>
</feature>
<evidence type="ECO:0000313" key="5">
    <source>
        <dbReference type="Proteomes" id="UP000198716"/>
    </source>
</evidence>
<feature type="domain" description="AMP-dependent synthetase/ligase" evidence="2">
    <location>
        <begin position="31"/>
        <end position="409"/>
    </location>
</feature>
<keyword evidence="5" id="KW-1185">Reference proteome</keyword>
<dbReference type="SUPFAM" id="SSF56801">
    <property type="entry name" value="Acetyl-CoA synthetase-like"/>
    <property type="match status" value="1"/>
</dbReference>
<dbReference type="InterPro" id="IPR042099">
    <property type="entry name" value="ANL_N_sf"/>
</dbReference>
<dbReference type="EMBL" id="FOMZ01000003">
    <property type="protein sequence ID" value="SFD79531.1"/>
    <property type="molecule type" value="Genomic_DNA"/>
</dbReference>
<evidence type="ECO:0000259" key="2">
    <source>
        <dbReference type="Pfam" id="PF00501"/>
    </source>
</evidence>
<dbReference type="PANTHER" id="PTHR43767:SF12">
    <property type="entry name" value="AMP-DEPENDENT SYNTHETASE AND LIGASE"/>
    <property type="match status" value="1"/>
</dbReference>
<dbReference type="InterPro" id="IPR020845">
    <property type="entry name" value="AMP-binding_CS"/>
</dbReference>
<protein>
    <submittedName>
        <fullName evidence="4">Long-chain acyl-CoA synthetase</fullName>
    </submittedName>
</protein>
<dbReference type="Proteomes" id="UP000198716">
    <property type="component" value="Unassembled WGS sequence"/>
</dbReference>
<dbReference type="PANTHER" id="PTHR43767">
    <property type="entry name" value="LONG-CHAIN-FATTY-ACID--COA LIGASE"/>
    <property type="match status" value="1"/>
</dbReference>
<gene>
    <name evidence="4" type="ORF">SAMN04487819_103193</name>
</gene>
<feature type="region of interest" description="Disordered" evidence="1">
    <location>
        <begin position="148"/>
        <end position="179"/>
    </location>
</feature>
<dbReference type="RefSeq" id="WP_217641380.1">
    <property type="nucleotide sequence ID" value="NZ_FOMZ01000003.1"/>
</dbReference>
<dbReference type="Gene3D" id="3.30.300.30">
    <property type="match status" value="1"/>
</dbReference>
<dbReference type="AlphaFoldDB" id="A0A1I1V8Z9"/>
<feature type="region of interest" description="Disordered" evidence="1">
    <location>
        <begin position="1"/>
        <end position="20"/>
    </location>
</feature>
<accession>A0A1I1V8Z9</accession>
<proteinExistence type="predicted"/>
<dbReference type="InterPro" id="IPR000873">
    <property type="entry name" value="AMP-dep_synth/lig_dom"/>
</dbReference>
<evidence type="ECO:0000313" key="4">
    <source>
        <dbReference type="EMBL" id="SFD79531.1"/>
    </source>
</evidence>
<dbReference type="Gene3D" id="3.40.50.12780">
    <property type="entry name" value="N-terminal domain of ligase-like"/>
    <property type="match status" value="1"/>
</dbReference>
<dbReference type="Pfam" id="PF00501">
    <property type="entry name" value="AMP-binding"/>
    <property type="match status" value="1"/>
</dbReference>
<reference evidence="5" key="1">
    <citation type="submission" date="2016-10" db="EMBL/GenBank/DDBJ databases">
        <authorList>
            <person name="Varghese N."/>
            <person name="Submissions S."/>
        </authorList>
    </citation>
    <scope>NUCLEOTIDE SEQUENCE [LARGE SCALE GENOMIC DNA]</scope>
    <source>
        <strain evidence="5">DSM 45004</strain>
    </source>
</reference>
<feature type="domain" description="AMP-binding enzyme C-terminal" evidence="3">
    <location>
        <begin position="459"/>
        <end position="539"/>
    </location>
</feature>
<dbReference type="PROSITE" id="PS00455">
    <property type="entry name" value="AMP_BINDING"/>
    <property type="match status" value="1"/>
</dbReference>
<sequence>MTTNHPGTVTGEQPMDTGSSASLSLASVLAEPARRTPDAPAVLEGRDRVEYGELWEQVCRHAAALRELGVAAGDRIALVAPNVVDFVRAYYAVQVVGAVVVPVPVLLVASEAAHLVSDSGARMILGHTSQLELARGCAERTGASLVTLGDVDSRQGDSRQGDSRQGDSGQGERDEPSLTELASEVEPLSGFVTRAPQDEAVVFYTSGTTGKPKGAVLTQLNMVMNATVNAFDATDTDSSDVVLGCLPLFHVFGQTVSMNTTFRAGACLVLQPGFDPAQALELIREHGITQFNGVPTMFGRMLEAAPPDLRLPSLRLCVSGGAALPVSVLERFNERFETRILEGYGLSETSPSATVNQPSIGTRAGTVGHPLWGVEVEIAEPDSDRIELLPRGTRGEVVVRGHNVFAGYLGNPEATRAALVDGWFRTGDIGVRDEDGFLSIVDRKKELIIRNGYNVYPREVEELLLEHPELAQVAVIGLPDTTRGEEVCAVAVHATLSAGDTDQSVSDRVVEWAAARLAAHKYPRRVVFTDELPLGPSHKVLKRELRERIIRDEQQTSRN</sequence>
<name>A0A1I1V8Z9_9ACTN</name>
<evidence type="ECO:0000256" key="1">
    <source>
        <dbReference type="SAM" id="MobiDB-lite"/>
    </source>
</evidence>
<dbReference type="GO" id="GO:0016877">
    <property type="term" value="F:ligase activity, forming carbon-sulfur bonds"/>
    <property type="evidence" value="ECO:0007669"/>
    <property type="project" value="UniProtKB-ARBA"/>
</dbReference>
<dbReference type="InterPro" id="IPR050237">
    <property type="entry name" value="ATP-dep_AMP-bd_enzyme"/>
</dbReference>
<evidence type="ECO:0000259" key="3">
    <source>
        <dbReference type="Pfam" id="PF13193"/>
    </source>
</evidence>
<dbReference type="InterPro" id="IPR045851">
    <property type="entry name" value="AMP-bd_C_sf"/>
</dbReference>
<dbReference type="Pfam" id="PF13193">
    <property type="entry name" value="AMP-binding_C"/>
    <property type="match status" value="1"/>
</dbReference>